<evidence type="ECO:0000256" key="3">
    <source>
        <dbReference type="ARBA" id="ARBA00023163"/>
    </source>
</evidence>
<dbReference type="SMART" id="SM00421">
    <property type="entry name" value="HTH_LUXR"/>
    <property type="match status" value="1"/>
</dbReference>
<evidence type="ECO:0000256" key="1">
    <source>
        <dbReference type="ARBA" id="ARBA00023015"/>
    </source>
</evidence>
<keyword evidence="6" id="KW-1185">Reference proteome</keyword>
<name>A0A844ANS7_9RHOB</name>
<reference evidence="5 6" key="1">
    <citation type="submission" date="2019-10" db="EMBL/GenBank/DDBJ databases">
        <title>Epibacterium sp. nov., isolated from seawater.</title>
        <authorList>
            <person name="Zhang X."/>
            <person name="Li N."/>
        </authorList>
    </citation>
    <scope>NUCLEOTIDE SEQUENCE [LARGE SCALE GENOMIC DNA]</scope>
    <source>
        <strain evidence="5 6">SM1969</strain>
    </source>
</reference>
<comment type="caution">
    <text evidence="5">The sequence shown here is derived from an EMBL/GenBank/DDBJ whole genome shotgun (WGS) entry which is preliminary data.</text>
</comment>
<gene>
    <name evidence="5" type="ORF">GG681_17215</name>
</gene>
<dbReference type="AlphaFoldDB" id="A0A844ANS7"/>
<evidence type="ECO:0000256" key="2">
    <source>
        <dbReference type="ARBA" id="ARBA00023125"/>
    </source>
</evidence>
<keyword evidence="1" id="KW-0805">Transcription regulation</keyword>
<dbReference type="InterPro" id="IPR016032">
    <property type="entry name" value="Sig_transdc_resp-reg_C-effctor"/>
</dbReference>
<dbReference type="PANTHER" id="PTHR44688">
    <property type="entry name" value="DNA-BINDING TRANSCRIPTIONAL ACTIVATOR DEVR_DOSR"/>
    <property type="match status" value="1"/>
</dbReference>
<feature type="domain" description="HTH luxR-type" evidence="4">
    <location>
        <begin position="181"/>
        <end position="246"/>
    </location>
</feature>
<dbReference type="InterPro" id="IPR000792">
    <property type="entry name" value="Tscrpt_reg_LuxR_C"/>
</dbReference>
<dbReference type="Proteomes" id="UP000436694">
    <property type="component" value="Unassembled WGS sequence"/>
</dbReference>
<dbReference type="PRINTS" id="PR00038">
    <property type="entry name" value="HTHLUXR"/>
</dbReference>
<evidence type="ECO:0000259" key="4">
    <source>
        <dbReference type="PROSITE" id="PS50043"/>
    </source>
</evidence>
<dbReference type="GO" id="GO:0003677">
    <property type="term" value="F:DNA binding"/>
    <property type="evidence" value="ECO:0007669"/>
    <property type="project" value="UniProtKB-KW"/>
</dbReference>
<dbReference type="RefSeq" id="WP_153549276.1">
    <property type="nucleotide sequence ID" value="NZ_WIXK01000015.1"/>
</dbReference>
<protein>
    <recommendedName>
        <fullName evidence="4">HTH luxR-type domain-containing protein</fullName>
    </recommendedName>
</protein>
<proteinExistence type="predicted"/>
<organism evidence="5 6">
    <name type="scientific">Tritonibacter aquimaris</name>
    <dbReference type="NCBI Taxonomy" id="2663379"/>
    <lineage>
        <taxon>Bacteria</taxon>
        <taxon>Pseudomonadati</taxon>
        <taxon>Pseudomonadota</taxon>
        <taxon>Alphaproteobacteria</taxon>
        <taxon>Rhodobacterales</taxon>
        <taxon>Paracoccaceae</taxon>
        <taxon>Tritonibacter</taxon>
    </lineage>
</organism>
<evidence type="ECO:0000313" key="6">
    <source>
        <dbReference type="Proteomes" id="UP000436694"/>
    </source>
</evidence>
<keyword evidence="3" id="KW-0804">Transcription</keyword>
<dbReference type="PANTHER" id="PTHR44688:SF16">
    <property type="entry name" value="DNA-BINDING TRANSCRIPTIONAL ACTIVATOR DEVR_DOSR"/>
    <property type="match status" value="1"/>
</dbReference>
<dbReference type="PROSITE" id="PS00622">
    <property type="entry name" value="HTH_LUXR_1"/>
    <property type="match status" value="1"/>
</dbReference>
<keyword evidence="2" id="KW-0238">DNA-binding</keyword>
<accession>A0A844ANS7</accession>
<dbReference type="GO" id="GO:0006355">
    <property type="term" value="P:regulation of DNA-templated transcription"/>
    <property type="evidence" value="ECO:0007669"/>
    <property type="project" value="InterPro"/>
</dbReference>
<dbReference type="SUPFAM" id="SSF46894">
    <property type="entry name" value="C-terminal effector domain of the bipartite response regulators"/>
    <property type="match status" value="1"/>
</dbReference>
<sequence>MPNITSMEPLASGAHNHIENEGETAIFIGPKKSFSKTVLRNVELEIDEIDPVRVDNITTFNAVNLPDSGSPCLIVVDASLLEEERDKFQRLLEQRDMLGTSLEPPGIVLAYMHDSCVQKVFASFKNIDGLQGVLPMNQSIDIWLAVMRLLLSGGTYFPADVIQLNGADSCKTDVACEAETPDPVAATLTQREIAVMEYVRKGLQNKQIAEKLKVSEHTIKLHIHHVITKLKVSNRTAAAMKFVQGMQH</sequence>
<dbReference type="PROSITE" id="PS50043">
    <property type="entry name" value="HTH_LUXR_2"/>
    <property type="match status" value="1"/>
</dbReference>
<dbReference type="Gene3D" id="3.40.50.2300">
    <property type="match status" value="1"/>
</dbReference>
<dbReference type="Pfam" id="PF00196">
    <property type="entry name" value="GerE"/>
    <property type="match status" value="1"/>
</dbReference>
<dbReference type="EMBL" id="WIXK01000015">
    <property type="protein sequence ID" value="MQY44385.1"/>
    <property type="molecule type" value="Genomic_DNA"/>
</dbReference>
<evidence type="ECO:0000313" key="5">
    <source>
        <dbReference type="EMBL" id="MQY44385.1"/>
    </source>
</evidence>
<dbReference type="CDD" id="cd06170">
    <property type="entry name" value="LuxR_C_like"/>
    <property type="match status" value="1"/>
</dbReference>